<feature type="region of interest" description="Disordered" evidence="1">
    <location>
        <begin position="1"/>
        <end position="38"/>
    </location>
</feature>
<gene>
    <name evidence="2" type="ORF">Tco_0626507</name>
</gene>
<dbReference type="Proteomes" id="UP001151760">
    <property type="component" value="Unassembled WGS sequence"/>
</dbReference>
<evidence type="ECO:0000313" key="2">
    <source>
        <dbReference type="EMBL" id="GJS53145.1"/>
    </source>
</evidence>
<organism evidence="2 3">
    <name type="scientific">Tanacetum coccineum</name>
    <dbReference type="NCBI Taxonomy" id="301880"/>
    <lineage>
        <taxon>Eukaryota</taxon>
        <taxon>Viridiplantae</taxon>
        <taxon>Streptophyta</taxon>
        <taxon>Embryophyta</taxon>
        <taxon>Tracheophyta</taxon>
        <taxon>Spermatophyta</taxon>
        <taxon>Magnoliopsida</taxon>
        <taxon>eudicotyledons</taxon>
        <taxon>Gunneridae</taxon>
        <taxon>Pentapetalae</taxon>
        <taxon>asterids</taxon>
        <taxon>campanulids</taxon>
        <taxon>Asterales</taxon>
        <taxon>Asteraceae</taxon>
        <taxon>Asteroideae</taxon>
        <taxon>Anthemideae</taxon>
        <taxon>Anthemidinae</taxon>
        <taxon>Tanacetum</taxon>
    </lineage>
</organism>
<feature type="region of interest" description="Disordered" evidence="1">
    <location>
        <begin position="171"/>
        <end position="199"/>
    </location>
</feature>
<proteinExistence type="predicted"/>
<accession>A0ABQ4WJT2</accession>
<reference evidence="2" key="2">
    <citation type="submission" date="2022-01" db="EMBL/GenBank/DDBJ databases">
        <authorList>
            <person name="Yamashiro T."/>
            <person name="Shiraishi A."/>
            <person name="Satake H."/>
            <person name="Nakayama K."/>
        </authorList>
    </citation>
    <scope>NUCLEOTIDE SEQUENCE</scope>
</reference>
<protein>
    <recommendedName>
        <fullName evidence="4">Biogenesis of lysosome-related organelles complex 1 subunit 7</fullName>
    </recommendedName>
</protein>
<evidence type="ECO:0000256" key="1">
    <source>
        <dbReference type="SAM" id="MobiDB-lite"/>
    </source>
</evidence>
<evidence type="ECO:0008006" key="4">
    <source>
        <dbReference type="Google" id="ProtNLM"/>
    </source>
</evidence>
<evidence type="ECO:0000313" key="3">
    <source>
        <dbReference type="Proteomes" id="UP001151760"/>
    </source>
</evidence>
<reference evidence="2" key="1">
    <citation type="journal article" date="2022" name="Int. J. Mol. Sci.">
        <title>Draft Genome of Tanacetum Coccineum: Genomic Comparison of Closely Related Tanacetum-Family Plants.</title>
        <authorList>
            <person name="Yamashiro T."/>
            <person name="Shiraishi A."/>
            <person name="Nakayama K."/>
            <person name="Satake H."/>
        </authorList>
    </citation>
    <scope>NUCLEOTIDE SEQUENCE</scope>
</reference>
<keyword evidence="3" id="KW-1185">Reference proteome</keyword>
<name>A0ABQ4WJT2_9ASTR</name>
<dbReference type="EMBL" id="BQNB010008705">
    <property type="protein sequence ID" value="GJS53145.1"/>
    <property type="molecule type" value="Genomic_DNA"/>
</dbReference>
<sequence>MLDDETESVSKFETNDNDEDDHSENKEEISQTAEADANNVIDELVDMVNSKDDNVNDYANKLTELDPFGHLKADINSLPTKVENLESSLSLVKKTLRAEVPEIILKPLNKEFNALNKMESQRVPRDIMVIKAKRLQTNIEKNASDILELVNLIKELVRLIDQVPSSTNAAIEGENVSTQAQSDHVMNNEPTAEAQGEQQ</sequence>
<comment type="caution">
    <text evidence="2">The sequence shown here is derived from an EMBL/GenBank/DDBJ whole genome shotgun (WGS) entry which is preliminary data.</text>
</comment>